<feature type="chain" id="PRO_5026321868" evidence="1">
    <location>
        <begin position="27"/>
        <end position="1799"/>
    </location>
</feature>
<gene>
    <name evidence="2" type="ORF">F7D25_15125</name>
</gene>
<evidence type="ECO:0000313" key="3">
    <source>
        <dbReference type="Proteomes" id="UP000477980"/>
    </source>
</evidence>
<organism evidence="2 3">
    <name type="scientific">Segatella copri</name>
    <dbReference type="NCBI Taxonomy" id="165179"/>
    <lineage>
        <taxon>Bacteria</taxon>
        <taxon>Pseudomonadati</taxon>
        <taxon>Bacteroidota</taxon>
        <taxon>Bacteroidia</taxon>
        <taxon>Bacteroidales</taxon>
        <taxon>Prevotellaceae</taxon>
        <taxon>Segatella</taxon>
    </lineage>
</organism>
<evidence type="ECO:0000313" key="2">
    <source>
        <dbReference type="EMBL" id="MQP15698.1"/>
    </source>
</evidence>
<evidence type="ECO:0000256" key="1">
    <source>
        <dbReference type="SAM" id="SignalP"/>
    </source>
</evidence>
<dbReference type="OrthoDB" id="993253at2"/>
<sequence>MKAFKFYIFRISLAAIFGLLPMTMLAGDKLTHYEGIANKEGDYNWNGTQKCHEYTYYYYVTKGQKGLELTLPFADGISDLEPRGYYRWYDWTTDRASKRLTKEGSRLYPFDDGTGLYAVCLQEQKLSQDLVGVTYSAPSGTDYDSWEADTIACDVSRYHDGITVKWWGGTDFQQEPTLSIRYKFVIRKASWIADQLRKAVVDSRTGARTFEDNQEVTIGINSTDNEKSEANLRLNYNNVNRYYFYPLTDQAFNKKHIYYQSGKEAENKFEESDFSDTPIRATAVKWRVYDETNTYYCDIDAESQPRFVKISPYKLNDRDWTHITTGEKVRPGSSQLPKFKTMSRFYVVAYLGASNQWCPVANFSCRFAEEYPVLFDDLNNGAPTRTLSYIEDHYVKVTEPISFDNLSDGMTYDAPTKDNNVAPNPSKWELRHYGFVYKNLADYIKTAGSWWYDNYINAPVHGEYGIYKTAGVSGISTSSEGYKWWYGDNMNLYDRTYGLTTGKQAGYFLYVDASDESREIASAEFTANLCSGTTFIVSAAIADLTQSGQIAPQVMFKLYGDNGDRVARQENLIHSFASCDMKTVVNNYQYGKWYQVYAKVTLRDSENLRKFKKFLVTVDNYCTNTKGADYAVDDIRFYQKRAIVDVIQNQPVCDDVASAASVKLKLRAVYESLQSRAFVDPAGKSKVYYRFVDEKGEPVDLDYGNGGKKYGECDFHYYQKDLKAGDTEIVNGETYYILVDKAFKLPLGKKLYVSVNFDNPDDASLWGNRNVVCSSYSELFEMMKQTVMIRDAESKVIADYRVSCDRTNADVIMNADLHTTDPYVGGGITITGVKYDWFIGSKVEFNKTHLLEALHAFRDKNSTGTSLGDVQNSGIDAAYLAEIKTYIDNGKLILAATSHLTKTFEFGTHTLCLLPITKKGNIITINNVDYQICPDPIEYKFRVLKDGPRINLGFVDGKYPNDQRIVRIGLPQLKDMQQHTKFLQIPISSTEPLSNSHGSVSFEFNTGDGVKVLMDGTNDPMWKNNADVLGKKDIFTITVNSLKHLNKETEQRTLDLKVCDDYAQYLHEGYWYDLSFSFMQKNGTTNTEVTSCPGTTFFRIYVVPEFATWAPAADGGMNNNWNNDLNWRRSTKEELYKSAADTYPVYGTTAGYKELKTQQAFVPMKFTKVTILTPYYNNGYYPLLGYLQKGSDGILNKLNNGASTATDYIQYDMMVDDGSKLGYGATTPGRNYSCVKFYGNTCDQIYFKPGAEVRNQHYLVYNKAWVEQELSYNRWYLFGSPLKNMVAGDMYVPVKTGRQETEAFLPITFDEAVNNRIKMPFYQRSWDRSDTREYSTDGNYDAYDYSSLPVSVPSTIGWNTQYWSHVYNAASMVYSPTVNADGSYASLTGFAVKVGDKYTPAGISGKALVRLPKDDKTYDYYDPSTGNLGGLKHDIVRTDDGKGNLIIASVEPSSKEGAIGAVDVTLAANTHQGAGDGNYYYLTYNPYMATLDMKRFFANARNKAALGEDNVSYWVVNDNEANGFNTITLNGETDGRIAPMQAFFIKSKTAQPTIHFDTNMTVDKDVTKGVDIAGEEQNSRIRLQVGKGTASSSYLILNADASQEFDGKEDTELLGDDLLSDAPAVYTVASSQAVMVNSLPEIYYVPLGVVANKSELVNLNVQGAGRLSSPLYLYDAATRKYQEIKDGEEVKVQANEHGRYFLTQTRSTTGIENAEMGESDVKIYSPARGLIVVSKVGGPLLNKVEVYTLDGRLVASRKAEGAASVSIPVVSTASPQEVYIIKVSMQDTQATITRKLSLL</sequence>
<keyword evidence="1" id="KW-0732">Signal</keyword>
<reference evidence="2 3" key="1">
    <citation type="submission" date="2019-09" db="EMBL/GenBank/DDBJ databases">
        <title>Distinct polysaccharide growth profiles of human intestinal Prevotella copri isolates.</title>
        <authorList>
            <person name="Fehlner-Peach H."/>
            <person name="Magnabosco C."/>
            <person name="Raghavan V."/>
            <person name="Scher J.U."/>
            <person name="Tett A."/>
            <person name="Cox L.M."/>
            <person name="Gottsegen C."/>
            <person name="Watters A."/>
            <person name="Wiltshire- Gordon J.D."/>
            <person name="Segata N."/>
            <person name="Bonneau R."/>
            <person name="Littman D.R."/>
        </authorList>
    </citation>
    <scope>NUCLEOTIDE SEQUENCE [LARGE SCALE GENOMIC DNA]</scope>
    <source>
        <strain evidence="3">iAA917</strain>
    </source>
</reference>
<proteinExistence type="predicted"/>
<comment type="caution">
    <text evidence="2">The sequence shown here is derived from an EMBL/GenBank/DDBJ whole genome shotgun (WGS) entry which is preliminary data.</text>
</comment>
<name>A0A6G1VS68_9BACT</name>
<protein>
    <submittedName>
        <fullName evidence="2">T9SS type A sorting domain-containing protein</fullName>
    </submittedName>
</protein>
<dbReference type="RefSeq" id="WP_153091199.1">
    <property type="nucleotide sequence ID" value="NZ_VZAH01000154.1"/>
</dbReference>
<dbReference type="EMBL" id="VZAH01000154">
    <property type="protein sequence ID" value="MQP15698.1"/>
    <property type="molecule type" value="Genomic_DNA"/>
</dbReference>
<feature type="signal peptide" evidence="1">
    <location>
        <begin position="1"/>
        <end position="26"/>
    </location>
</feature>
<accession>A0A6G1VS68</accession>
<dbReference type="Proteomes" id="UP000477980">
    <property type="component" value="Unassembled WGS sequence"/>
</dbReference>